<feature type="transmembrane region" description="Helical" evidence="10">
    <location>
        <begin position="216"/>
        <end position="233"/>
    </location>
</feature>
<evidence type="ECO:0000256" key="10">
    <source>
        <dbReference type="SAM" id="Phobius"/>
    </source>
</evidence>
<keyword evidence="4 10" id="KW-1133">Transmembrane helix</keyword>
<proteinExistence type="inferred from homology"/>
<evidence type="ECO:0000256" key="7">
    <source>
        <dbReference type="ARBA" id="ARBA00023201"/>
    </source>
</evidence>
<evidence type="ECO:0000256" key="1">
    <source>
        <dbReference type="ARBA" id="ARBA00004141"/>
    </source>
</evidence>
<keyword evidence="13" id="KW-1185">Reference proteome</keyword>
<dbReference type="EMBL" id="CP126212">
    <property type="protein sequence ID" value="WIA14223.1"/>
    <property type="molecule type" value="Genomic_DNA"/>
</dbReference>
<organism evidence="12 13">
    <name type="scientific">Tetradesmus obliquus</name>
    <name type="common">Green alga</name>
    <name type="synonym">Acutodesmus obliquus</name>
    <dbReference type="NCBI Taxonomy" id="3088"/>
    <lineage>
        <taxon>Eukaryota</taxon>
        <taxon>Viridiplantae</taxon>
        <taxon>Chlorophyta</taxon>
        <taxon>core chlorophytes</taxon>
        <taxon>Chlorophyceae</taxon>
        <taxon>CS clade</taxon>
        <taxon>Sphaeropleales</taxon>
        <taxon>Scenedesmaceae</taxon>
        <taxon>Tetradesmus</taxon>
    </lineage>
</organism>
<evidence type="ECO:0000256" key="9">
    <source>
        <dbReference type="SAM" id="MobiDB-lite"/>
    </source>
</evidence>
<keyword evidence="7" id="KW-0739">Sodium transport</keyword>
<dbReference type="InterPro" id="IPR051359">
    <property type="entry name" value="CaCA_antiporter"/>
</dbReference>
<feature type="transmembrane region" description="Helical" evidence="10">
    <location>
        <begin position="557"/>
        <end position="576"/>
    </location>
</feature>
<feature type="compositionally biased region" description="Low complexity" evidence="9">
    <location>
        <begin position="374"/>
        <end position="383"/>
    </location>
</feature>
<comment type="subcellular location">
    <subcellularLocation>
        <location evidence="1">Membrane</location>
        <topology evidence="1">Multi-pass membrane protein</topology>
    </subcellularLocation>
</comment>
<dbReference type="Gene3D" id="1.20.1420.30">
    <property type="entry name" value="NCX, central ion-binding region"/>
    <property type="match status" value="2"/>
</dbReference>
<keyword evidence="6 10" id="KW-0472">Membrane</keyword>
<feature type="transmembrane region" description="Helical" evidence="10">
    <location>
        <begin position="665"/>
        <end position="686"/>
    </location>
</feature>
<keyword evidence="2" id="KW-0813">Transport</keyword>
<feature type="transmembrane region" description="Helical" evidence="10">
    <location>
        <begin position="588"/>
        <end position="611"/>
    </location>
</feature>
<feature type="transmembrane region" description="Helical" evidence="10">
    <location>
        <begin position="533"/>
        <end position="551"/>
    </location>
</feature>
<feature type="region of interest" description="Disordered" evidence="9">
    <location>
        <begin position="437"/>
        <end position="456"/>
    </location>
</feature>
<feature type="transmembrane region" description="Helical" evidence="10">
    <location>
        <begin position="734"/>
        <end position="758"/>
    </location>
</feature>
<feature type="transmembrane region" description="Helical" evidence="10">
    <location>
        <begin position="623"/>
        <end position="644"/>
    </location>
</feature>
<feature type="transmembrane region" description="Helical" evidence="10">
    <location>
        <begin position="156"/>
        <end position="177"/>
    </location>
</feature>
<reference evidence="12 13" key="1">
    <citation type="submission" date="2023-05" db="EMBL/GenBank/DDBJ databases">
        <title>A 100% complete, gapless, phased diploid assembly of the Scenedesmus obliquus UTEX 3031 genome.</title>
        <authorList>
            <person name="Biondi T.C."/>
            <person name="Hanschen E.R."/>
            <person name="Kwon T."/>
            <person name="Eng W."/>
            <person name="Kruse C.P.S."/>
            <person name="Koehler S.I."/>
            <person name="Kunde Y."/>
            <person name="Gleasner C.D."/>
            <person name="You Mak K.T."/>
            <person name="Polle J."/>
            <person name="Hovde B.T."/>
            <person name="Starkenburg S.R."/>
        </authorList>
    </citation>
    <scope>NUCLEOTIDE SEQUENCE [LARGE SCALE GENOMIC DNA]</scope>
    <source>
        <strain evidence="12 13">DOE0152z</strain>
    </source>
</reference>
<evidence type="ECO:0000256" key="3">
    <source>
        <dbReference type="ARBA" id="ARBA00022692"/>
    </source>
</evidence>
<feature type="region of interest" description="Disordered" evidence="9">
    <location>
        <begin position="374"/>
        <end position="399"/>
    </location>
</feature>
<dbReference type="InterPro" id="IPR004837">
    <property type="entry name" value="NaCa_Exmemb"/>
</dbReference>
<evidence type="ECO:0000256" key="6">
    <source>
        <dbReference type="ARBA" id="ARBA00023136"/>
    </source>
</evidence>
<dbReference type="Pfam" id="PF01699">
    <property type="entry name" value="Na_Ca_ex"/>
    <property type="match status" value="2"/>
</dbReference>
<comment type="similarity">
    <text evidence="8">Belongs to the Ca(2+):cation antiporter (CaCA) (TC 2.A.19) family. Cation/calcium exchanger (CCX) subfamily.</text>
</comment>
<name>A0ABY8U3H0_TETOB</name>
<feature type="transmembrane region" description="Helical" evidence="10">
    <location>
        <begin position="128"/>
        <end position="150"/>
    </location>
</feature>
<feature type="transmembrane region" description="Helical" evidence="10">
    <location>
        <begin position="189"/>
        <end position="210"/>
    </location>
</feature>
<dbReference type="Proteomes" id="UP001244341">
    <property type="component" value="Chromosome 5b"/>
</dbReference>
<evidence type="ECO:0000256" key="8">
    <source>
        <dbReference type="ARBA" id="ARBA00038187"/>
    </source>
</evidence>
<evidence type="ECO:0000313" key="12">
    <source>
        <dbReference type="EMBL" id="WIA14223.1"/>
    </source>
</evidence>
<evidence type="ECO:0000256" key="2">
    <source>
        <dbReference type="ARBA" id="ARBA00022448"/>
    </source>
</evidence>
<feature type="domain" description="Sodium/calcium exchanger membrane region" evidence="11">
    <location>
        <begin position="601"/>
        <end position="751"/>
    </location>
</feature>
<protein>
    <recommendedName>
        <fullName evidence="11">Sodium/calcium exchanger membrane region domain-containing protein</fullName>
    </recommendedName>
</protein>
<keyword evidence="5" id="KW-0915">Sodium</keyword>
<feature type="domain" description="Sodium/calcium exchanger membrane region" evidence="11">
    <location>
        <begin position="95"/>
        <end position="232"/>
    </location>
</feature>
<evidence type="ECO:0000256" key="5">
    <source>
        <dbReference type="ARBA" id="ARBA00023053"/>
    </source>
</evidence>
<keyword evidence="7" id="KW-0406">Ion transport</keyword>
<dbReference type="PANTHER" id="PTHR12266">
    <property type="entry name" value="NA+/CA2+ K+ INDEPENDENT EXCHANGER"/>
    <property type="match status" value="1"/>
</dbReference>
<evidence type="ECO:0000256" key="4">
    <source>
        <dbReference type="ARBA" id="ARBA00022989"/>
    </source>
</evidence>
<gene>
    <name evidence="12" type="ORF">OEZ85_002762</name>
</gene>
<feature type="transmembrane region" description="Helical" evidence="10">
    <location>
        <begin position="706"/>
        <end position="727"/>
    </location>
</feature>
<accession>A0ABY8U3H0</accession>
<keyword evidence="3 10" id="KW-0812">Transmembrane</keyword>
<dbReference type="InterPro" id="IPR044880">
    <property type="entry name" value="NCX_ion-bd_dom_sf"/>
</dbReference>
<evidence type="ECO:0000259" key="11">
    <source>
        <dbReference type="Pfam" id="PF01699"/>
    </source>
</evidence>
<dbReference type="PANTHER" id="PTHR12266:SF0">
    <property type="entry name" value="MITOCHONDRIAL SODIUM_CALCIUM EXCHANGER PROTEIN"/>
    <property type="match status" value="1"/>
</dbReference>
<sequence>MHLSEAVDTARDRTAEYAKLKVKADSSGSSNSTQAYSCDAVHKVPAEQRCSFIRGSCESESLIPYAEWYYCHVVASAAVLRWMYVAAVCCLLPLAFCLLGDTAEFYIAPIMAHVSQAVPKMRPRFAGVTFVALGNGAPDLSANIAAISAGEVTLSAGALTGAAMFVQCIVAAELVALAGPRGIKCGGAMLRDVGVYCLAIASVLLAFALGQVSRAFVGWAVALYVVYMVWVFAGDEWHQRGRPTPRLDARSFKAMLSSYLPGGSNNNNNNALFAQQRASWSGGGVVGPPWGSAAGGLGSRPGSLTSGAQRVSSGLGYGTRDELEESLLPWAVAEEEPDTFYAVGSGTGMQGTAGEGQQGFAQLPQSVAERIAAALQQQQQQQQGSGGGPAQPHLVTMGSHSYLDPKTYRQLVWADLADDAEEEARLERDIARQLLSRRGPGSFGGTGSYQPPSAAQLFSSTPQQQQLVHAAAGVDSWRQLQWELTLGNSAEWQEAGAVLQAFRKVTFPLLLPAYLGQRLTIPFASSDGYSRQWLIAALLCCPLALILYLGLLTMPAVLTACGCGVAAAAAAALLTAWDAEGQMPVQGLGGSAAAVVPGVLAVLAFCMGVVWIDTVATEVVGVITFLGGLAGLPAGVMGLTLLAWGNSLGDFFGNRAMAKAGHGSTAITACFAAPLFNMLMSLSLGFSSYLHKLGAAAVHVQLTPEVALGCVFLMGYNVVIIAVGRLCDNRLPPWFAVFARAWYALYFGLSLFFGFYGAGTAATAAAQS</sequence>
<evidence type="ECO:0000313" key="13">
    <source>
        <dbReference type="Proteomes" id="UP001244341"/>
    </source>
</evidence>
<feature type="transmembrane region" description="Helical" evidence="10">
    <location>
        <begin position="82"/>
        <end position="107"/>
    </location>
</feature>